<dbReference type="Proteomes" id="UP001231109">
    <property type="component" value="Unassembled WGS sequence"/>
</dbReference>
<gene>
    <name evidence="1" type="ORF">ORJ04_19105</name>
</gene>
<protein>
    <recommendedName>
        <fullName evidence="3">PEP-CTERM sorting domain-containing protein</fullName>
    </recommendedName>
</protein>
<evidence type="ECO:0008006" key="3">
    <source>
        <dbReference type="Google" id="ProtNLM"/>
    </source>
</evidence>
<reference evidence="1 2" key="1">
    <citation type="submission" date="2022-11" db="EMBL/GenBank/DDBJ databases">
        <title>Viruses from the air-sea interface of a natural surface slick.</title>
        <authorList>
            <person name="Rahlff J."/>
            <person name="Holmfeldt K."/>
        </authorList>
    </citation>
    <scope>NUCLEOTIDE SEQUENCE [LARGE SCALE GENOMIC DNA]</scope>
    <source>
        <strain evidence="1 2">SMS4</strain>
    </source>
</reference>
<dbReference type="RefSeq" id="WP_305977242.1">
    <property type="nucleotide sequence ID" value="NZ_JAPJDZ010000090.1"/>
</dbReference>
<keyword evidence="2" id="KW-1185">Reference proteome</keyword>
<sequence length="250" mass="26507">AGANGASSQSGYMGLGSESDVHGNIAAKQLEFGAGTIVNGYAAGINQQPGAGIQITQGWQQWNNSQFISLQDQLSALSQQLQGLGGTQTNLQNLNNYTGNGGLNVFSLNPVIMAHQAINLFGSADDTFVFNINQWFMMDGGGIFLHGINPNQVFFNFHSQNQASEYTTLSAGMFGTSNIQGNLLAPNMFLQVGDGATLNNTRILAGALQLNIQTLIPPPTAQEPSQVPVPASMLLLLPGLLLLTKRKRSN</sequence>
<proteinExistence type="predicted"/>
<accession>A0ABT9I3V5</accession>
<comment type="caution">
    <text evidence="1">The sequence shown here is derived from an EMBL/GenBank/DDBJ whole genome shotgun (WGS) entry which is preliminary data.</text>
</comment>
<feature type="non-terminal residue" evidence="1">
    <location>
        <position position="1"/>
    </location>
</feature>
<evidence type="ECO:0000313" key="2">
    <source>
        <dbReference type="Proteomes" id="UP001231109"/>
    </source>
</evidence>
<evidence type="ECO:0000313" key="1">
    <source>
        <dbReference type="EMBL" id="MDP5138062.1"/>
    </source>
</evidence>
<organism evidence="1 2">
    <name type="scientific">Rheinheimera baltica</name>
    <dbReference type="NCBI Taxonomy" id="67576"/>
    <lineage>
        <taxon>Bacteria</taxon>
        <taxon>Pseudomonadati</taxon>
        <taxon>Pseudomonadota</taxon>
        <taxon>Gammaproteobacteria</taxon>
        <taxon>Chromatiales</taxon>
        <taxon>Chromatiaceae</taxon>
        <taxon>Rheinheimera</taxon>
    </lineage>
</organism>
<name>A0ABT9I3V5_9GAMM</name>
<dbReference type="EMBL" id="JAPJDZ010000090">
    <property type="protein sequence ID" value="MDP5138062.1"/>
    <property type="molecule type" value="Genomic_DNA"/>
</dbReference>